<keyword evidence="2" id="KW-1133">Transmembrane helix</keyword>
<dbReference type="EMBL" id="ADAS02000063">
    <property type="protein sequence ID" value="OAV92539.1"/>
    <property type="molecule type" value="Genomic_DNA"/>
</dbReference>
<dbReference type="AlphaFoldDB" id="A0A180GJC2"/>
<feature type="compositionally biased region" description="Basic residues" evidence="1">
    <location>
        <begin position="248"/>
        <end position="269"/>
    </location>
</feature>
<reference evidence="3" key="2">
    <citation type="submission" date="2016-05" db="EMBL/GenBank/DDBJ databases">
        <title>Comparative analysis highlights variable genome content of wheat rusts and divergence of the mating loci.</title>
        <authorList>
            <person name="Cuomo C.A."/>
            <person name="Bakkeren G."/>
            <person name="Szabo L."/>
            <person name="Khalil H."/>
            <person name="Joly D."/>
            <person name="Goldberg J."/>
            <person name="Young S."/>
            <person name="Zeng Q."/>
            <person name="Fellers J."/>
        </authorList>
    </citation>
    <scope>NUCLEOTIDE SEQUENCE [LARGE SCALE GENOMIC DNA]</scope>
    <source>
        <strain evidence="3">1-1 BBBD Race 1</strain>
    </source>
</reference>
<dbReference type="VEuPathDB" id="FungiDB:PTTG_27634"/>
<reference evidence="3" key="1">
    <citation type="submission" date="2009-11" db="EMBL/GenBank/DDBJ databases">
        <authorList>
            <consortium name="The Broad Institute Genome Sequencing Platform"/>
            <person name="Ward D."/>
            <person name="Feldgarden M."/>
            <person name="Earl A."/>
            <person name="Young S.K."/>
            <person name="Zeng Q."/>
            <person name="Koehrsen M."/>
            <person name="Alvarado L."/>
            <person name="Berlin A."/>
            <person name="Bochicchio J."/>
            <person name="Borenstein D."/>
            <person name="Chapman S.B."/>
            <person name="Chen Z."/>
            <person name="Engels R."/>
            <person name="Freedman E."/>
            <person name="Gellesch M."/>
            <person name="Goldberg J."/>
            <person name="Griggs A."/>
            <person name="Gujja S."/>
            <person name="Heilman E."/>
            <person name="Heiman D."/>
            <person name="Hepburn T."/>
            <person name="Howarth C."/>
            <person name="Jen D."/>
            <person name="Larson L."/>
            <person name="Lewis B."/>
            <person name="Mehta T."/>
            <person name="Park D."/>
            <person name="Pearson M."/>
            <person name="Roberts A."/>
            <person name="Saif S."/>
            <person name="Shea T."/>
            <person name="Shenoy N."/>
            <person name="Sisk P."/>
            <person name="Stolte C."/>
            <person name="Sykes S."/>
            <person name="Thomson T."/>
            <person name="Walk T."/>
            <person name="White J."/>
            <person name="Yandava C."/>
            <person name="Izard J."/>
            <person name="Baranova O.V."/>
            <person name="Blanton J.M."/>
            <person name="Tanner A.C."/>
            <person name="Dewhirst F.E."/>
            <person name="Haas B."/>
            <person name="Nusbaum C."/>
            <person name="Birren B."/>
        </authorList>
    </citation>
    <scope>NUCLEOTIDE SEQUENCE [LARGE SCALE GENOMIC DNA]</scope>
    <source>
        <strain evidence="3">1-1 BBBD Race 1</strain>
    </source>
</reference>
<dbReference type="EnsemblFungi" id="PTTG_27634-t43_1">
    <property type="protein sequence ID" value="PTTG_27634-t43_1-p1"/>
    <property type="gene ID" value="PTTG_27634"/>
</dbReference>
<sequence>MVPGPRRNYYERTTYSSIPFWVLIWLAYLFVQNVQCMFHPEPAETWLRLPSAQTMQELDSLHDLLVFSHSPLPESHPAGGIDTRPPPGSHDLSDILNVANIPWPESHPDPRSTITIDNVHPLPESGYLHNNNILDLANRPQLESRPIFTATETHPTRVQKKRPSGKNQIGNSARKKKKASSDETSDLAFEIINSEWSIENERQVGTIDNMHPLPVSGRLPNNNILDFTNTPLLEFSPILTSTNMHPTSVRKLRQKRQKKLKPLPRKNKKPSSDDTAPAFEIINSMRPVESEIRVIFEAIRSLKKVNGDRFIGSEQEGEYKMLKIEEDQVFKRNADVYNQIRKVRSPGTAHIDFDKQHKARRWGAVKRFMDEANSSNLELWSLYTDRVVPQFVHLKIQLQEKIRKNHSGPSEQSLLDDLEHTLKILPVYLFYVDIINTLIPAQVAGTEDVATLQSQRQAAGRHFFEYLRELIEHPYPVADTPRKKGRLRLYTTNLHRIKAISGFYWPILTRWIYSSRASLSSSLLLHCMEGELPVSFKYLINEIFSCFVEQLSDKPMITLH</sequence>
<protein>
    <submittedName>
        <fullName evidence="3 4">Uncharacterized protein</fullName>
    </submittedName>
</protein>
<evidence type="ECO:0000313" key="3">
    <source>
        <dbReference type="EMBL" id="OAV92539.1"/>
    </source>
</evidence>
<keyword evidence="5" id="KW-1185">Reference proteome</keyword>
<evidence type="ECO:0000313" key="5">
    <source>
        <dbReference type="Proteomes" id="UP000005240"/>
    </source>
</evidence>
<evidence type="ECO:0000256" key="1">
    <source>
        <dbReference type="SAM" id="MobiDB-lite"/>
    </source>
</evidence>
<accession>A0A180GJC2</accession>
<evidence type="ECO:0000256" key="2">
    <source>
        <dbReference type="SAM" id="Phobius"/>
    </source>
</evidence>
<feature type="region of interest" description="Disordered" evidence="1">
    <location>
        <begin position="147"/>
        <end position="184"/>
    </location>
</feature>
<keyword evidence="2" id="KW-0812">Transmembrane</keyword>
<evidence type="ECO:0000313" key="4">
    <source>
        <dbReference type="EnsemblFungi" id="PTTG_27634-t43_1-p1"/>
    </source>
</evidence>
<reference evidence="4 5" key="3">
    <citation type="journal article" date="2017" name="G3 (Bethesda)">
        <title>Comparative analysis highlights variable genome content of wheat rusts and divergence of the mating loci.</title>
        <authorList>
            <person name="Cuomo C.A."/>
            <person name="Bakkeren G."/>
            <person name="Khalil H.B."/>
            <person name="Panwar V."/>
            <person name="Joly D."/>
            <person name="Linning R."/>
            <person name="Sakthikumar S."/>
            <person name="Song X."/>
            <person name="Adiconis X."/>
            <person name="Fan L."/>
            <person name="Goldberg J.M."/>
            <person name="Levin J.Z."/>
            <person name="Young S."/>
            <person name="Zeng Q."/>
            <person name="Anikster Y."/>
            <person name="Bruce M."/>
            <person name="Wang M."/>
            <person name="Yin C."/>
            <person name="McCallum B."/>
            <person name="Szabo L.J."/>
            <person name="Hulbert S."/>
            <person name="Chen X."/>
            <person name="Fellers J.P."/>
        </authorList>
    </citation>
    <scope>NUCLEOTIDE SEQUENCE</scope>
    <source>
        <strain evidence="5">Isolate 1-1 / race 1 (BBBD)</strain>
        <strain evidence="4">isolate 1-1 / race 1 (BBBD)</strain>
    </source>
</reference>
<feature type="transmembrane region" description="Helical" evidence="2">
    <location>
        <begin position="12"/>
        <end position="31"/>
    </location>
</feature>
<keyword evidence="2" id="KW-0472">Membrane</keyword>
<gene>
    <name evidence="3" type="ORF">PTTG_27634</name>
</gene>
<name>A0A180GJC2_PUCT1</name>
<feature type="region of interest" description="Disordered" evidence="1">
    <location>
        <begin position="244"/>
        <end position="277"/>
    </location>
</feature>
<proteinExistence type="predicted"/>
<dbReference type="Proteomes" id="UP000005240">
    <property type="component" value="Unassembled WGS sequence"/>
</dbReference>
<reference evidence="4" key="4">
    <citation type="submission" date="2025-05" db="UniProtKB">
        <authorList>
            <consortium name="EnsemblFungi"/>
        </authorList>
    </citation>
    <scope>IDENTIFICATION</scope>
    <source>
        <strain evidence="4">isolate 1-1 / race 1 (BBBD)</strain>
    </source>
</reference>
<organism evidence="3">
    <name type="scientific">Puccinia triticina (isolate 1-1 / race 1 (BBBD))</name>
    <name type="common">Brown leaf rust fungus</name>
    <dbReference type="NCBI Taxonomy" id="630390"/>
    <lineage>
        <taxon>Eukaryota</taxon>
        <taxon>Fungi</taxon>
        <taxon>Dikarya</taxon>
        <taxon>Basidiomycota</taxon>
        <taxon>Pucciniomycotina</taxon>
        <taxon>Pucciniomycetes</taxon>
        <taxon>Pucciniales</taxon>
        <taxon>Pucciniaceae</taxon>
        <taxon>Puccinia</taxon>
    </lineage>
</organism>